<evidence type="ECO:0000256" key="7">
    <source>
        <dbReference type="RuleBase" id="RU361277"/>
    </source>
</evidence>
<dbReference type="GO" id="GO:0004022">
    <property type="term" value="F:alcohol dehydrogenase (NAD+) activity"/>
    <property type="evidence" value="ECO:0007669"/>
    <property type="project" value="UniProtKB-EC"/>
</dbReference>
<keyword evidence="11" id="KW-1185">Reference proteome</keyword>
<dbReference type="PANTHER" id="PTHR42940:SF8">
    <property type="entry name" value="VACUOLAR PROTEIN SORTING-ASSOCIATED PROTEIN 11"/>
    <property type="match status" value="1"/>
</dbReference>
<dbReference type="Pfam" id="PF00107">
    <property type="entry name" value="ADH_zinc_N"/>
    <property type="match status" value="1"/>
</dbReference>
<dbReference type="EMBL" id="LNXT01000003">
    <property type="protein sequence ID" value="KTC75593.1"/>
    <property type="molecule type" value="Genomic_DNA"/>
</dbReference>
<evidence type="ECO:0000313" key="12">
    <source>
        <dbReference type="Proteomes" id="UP000255066"/>
    </source>
</evidence>
<protein>
    <recommendedName>
        <fullName evidence="3">alcohol dehydrogenase</fullName>
        <ecNumber evidence="3">1.1.1.1</ecNumber>
    </recommendedName>
</protein>
<organism evidence="10 12">
    <name type="scientific">Legionella birminghamensis</name>
    <dbReference type="NCBI Taxonomy" id="28083"/>
    <lineage>
        <taxon>Bacteria</taxon>
        <taxon>Pseudomonadati</taxon>
        <taxon>Pseudomonadota</taxon>
        <taxon>Gammaproteobacteria</taxon>
        <taxon>Legionellales</taxon>
        <taxon>Legionellaceae</taxon>
        <taxon>Legionella</taxon>
    </lineage>
</organism>
<keyword evidence="6 10" id="KW-0560">Oxidoreductase</keyword>
<dbReference type="Proteomes" id="UP000255066">
    <property type="component" value="Unassembled WGS sequence"/>
</dbReference>
<name>A0A378IAM1_9GAMM</name>
<evidence type="ECO:0000259" key="8">
    <source>
        <dbReference type="SMART" id="SM00829"/>
    </source>
</evidence>
<reference evidence="10 12" key="2">
    <citation type="submission" date="2018-06" db="EMBL/GenBank/DDBJ databases">
        <authorList>
            <consortium name="Pathogen Informatics"/>
            <person name="Doyle S."/>
        </authorList>
    </citation>
    <scope>NUCLEOTIDE SEQUENCE [LARGE SCALE GENOMIC DNA]</scope>
    <source>
        <strain evidence="10 12">NCTC12437</strain>
    </source>
</reference>
<evidence type="ECO:0000256" key="4">
    <source>
        <dbReference type="ARBA" id="ARBA00022723"/>
    </source>
</evidence>
<dbReference type="InterPro" id="IPR013154">
    <property type="entry name" value="ADH-like_N"/>
</dbReference>
<dbReference type="EMBL" id="UGNW01000001">
    <property type="protein sequence ID" value="STX31916.1"/>
    <property type="molecule type" value="Genomic_DNA"/>
</dbReference>
<dbReference type="InterPro" id="IPR011032">
    <property type="entry name" value="GroES-like_sf"/>
</dbReference>
<sequence length="329" mass="35491">MKAAIVPGKSAGWEVREIATPKPDVNQVLIKIHASGLCYTDVHQTEGHLPGPFPRTLGHEPVGEIVEIGVGVTSRRVGDRVGVPWVQSTCGRCEWCLRGRTLFCPNMHATAGDVAGGHAEYMVAPADATMLIPDGVSFEQAAPIFCAGYTVWSGLRWAEPKPNERIAVVGIGGLGHLAVQYAHAAGFETIAVSHSPDKDALIKEMGADEVVRNGRELAKLGGADIILSTTNSNAAMLDSFKALRPDGRFVTMGLDTSPLQISIGELISKRLKIIGSQQNHREFLFEALDMVAKGKVKVITETYPLKNINEAYDKVKNGTVRFRAVITMQ</sequence>
<evidence type="ECO:0000313" key="11">
    <source>
        <dbReference type="Proteomes" id="UP000054735"/>
    </source>
</evidence>
<evidence type="ECO:0000313" key="10">
    <source>
        <dbReference type="EMBL" id="STX31916.1"/>
    </source>
</evidence>
<keyword evidence="5 7" id="KW-0862">Zinc</keyword>
<dbReference type="Proteomes" id="UP000054735">
    <property type="component" value="Unassembled WGS sequence"/>
</dbReference>
<dbReference type="GO" id="GO:0005737">
    <property type="term" value="C:cytoplasm"/>
    <property type="evidence" value="ECO:0007669"/>
    <property type="project" value="TreeGrafter"/>
</dbReference>
<reference evidence="9 11" key="1">
    <citation type="submission" date="2015-11" db="EMBL/GenBank/DDBJ databases">
        <title>Genomic analysis of 38 Legionella species identifies large and diverse effector repertoires.</title>
        <authorList>
            <person name="Burstein D."/>
            <person name="Amaro F."/>
            <person name="Zusman T."/>
            <person name="Lifshitz Z."/>
            <person name="Cohen O."/>
            <person name="Gilbert J.A."/>
            <person name="Pupko T."/>
            <person name="Shuman H.A."/>
            <person name="Segal G."/>
        </authorList>
    </citation>
    <scope>NUCLEOTIDE SEQUENCE [LARGE SCALE GENOMIC DNA]</scope>
    <source>
        <strain evidence="9 11">CDC#1407-AL-14</strain>
    </source>
</reference>
<dbReference type="EC" id="1.1.1.1" evidence="3"/>
<gene>
    <name evidence="10" type="primary">yahK_2</name>
    <name evidence="9" type="synonym">adhA_1</name>
    <name evidence="9" type="ORF">Lbir_0313</name>
    <name evidence="10" type="ORF">NCTC12437_01691</name>
</gene>
<dbReference type="Gene3D" id="3.90.180.10">
    <property type="entry name" value="Medium-chain alcohol dehydrogenases, catalytic domain"/>
    <property type="match status" value="1"/>
</dbReference>
<dbReference type="SUPFAM" id="SSF50129">
    <property type="entry name" value="GroES-like"/>
    <property type="match status" value="1"/>
</dbReference>
<dbReference type="Gene3D" id="3.40.50.720">
    <property type="entry name" value="NAD(P)-binding Rossmann-like Domain"/>
    <property type="match status" value="1"/>
</dbReference>
<dbReference type="InterPro" id="IPR013149">
    <property type="entry name" value="ADH-like_C"/>
</dbReference>
<dbReference type="OrthoDB" id="9771084at2"/>
<dbReference type="PANTHER" id="PTHR42940">
    <property type="entry name" value="ALCOHOL DEHYDROGENASE 1-RELATED"/>
    <property type="match status" value="1"/>
</dbReference>
<dbReference type="RefSeq" id="WP_058522433.1">
    <property type="nucleotide sequence ID" value="NZ_CAAAHV010000006.1"/>
</dbReference>
<evidence type="ECO:0000256" key="6">
    <source>
        <dbReference type="ARBA" id="ARBA00023002"/>
    </source>
</evidence>
<dbReference type="Pfam" id="PF08240">
    <property type="entry name" value="ADH_N"/>
    <property type="match status" value="1"/>
</dbReference>
<dbReference type="InterPro" id="IPR002328">
    <property type="entry name" value="ADH_Zn_CS"/>
</dbReference>
<keyword evidence="4 7" id="KW-0479">Metal-binding</keyword>
<comment type="cofactor">
    <cofactor evidence="1 7">
        <name>Zn(2+)</name>
        <dbReference type="ChEBI" id="CHEBI:29105"/>
    </cofactor>
</comment>
<dbReference type="InterPro" id="IPR036291">
    <property type="entry name" value="NAD(P)-bd_dom_sf"/>
</dbReference>
<feature type="domain" description="Enoyl reductase (ER)" evidence="8">
    <location>
        <begin position="8"/>
        <end position="326"/>
    </location>
</feature>
<evidence type="ECO:0000313" key="9">
    <source>
        <dbReference type="EMBL" id="KTC75593.1"/>
    </source>
</evidence>
<evidence type="ECO:0000256" key="2">
    <source>
        <dbReference type="ARBA" id="ARBA00008072"/>
    </source>
</evidence>
<dbReference type="PROSITE" id="PS00059">
    <property type="entry name" value="ADH_ZINC"/>
    <property type="match status" value="1"/>
</dbReference>
<evidence type="ECO:0000256" key="5">
    <source>
        <dbReference type="ARBA" id="ARBA00022833"/>
    </source>
</evidence>
<accession>A0A378IAM1</accession>
<evidence type="ECO:0000256" key="3">
    <source>
        <dbReference type="ARBA" id="ARBA00013190"/>
    </source>
</evidence>
<dbReference type="STRING" id="28083.Lbir_0313"/>
<evidence type="ECO:0000256" key="1">
    <source>
        <dbReference type="ARBA" id="ARBA00001947"/>
    </source>
</evidence>
<dbReference type="SMART" id="SM00829">
    <property type="entry name" value="PKS_ER"/>
    <property type="match status" value="1"/>
</dbReference>
<comment type="similarity">
    <text evidence="2 7">Belongs to the zinc-containing alcohol dehydrogenase family.</text>
</comment>
<dbReference type="CDD" id="cd08245">
    <property type="entry name" value="CAD"/>
    <property type="match status" value="1"/>
</dbReference>
<dbReference type="GO" id="GO:0008270">
    <property type="term" value="F:zinc ion binding"/>
    <property type="evidence" value="ECO:0007669"/>
    <property type="project" value="InterPro"/>
</dbReference>
<proteinExistence type="inferred from homology"/>
<dbReference type="SUPFAM" id="SSF51735">
    <property type="entry name" value="NAD(P)-binding Rossmann-fold domains"/>
    <property type="match status" value="1"/>
</dbReference>
<dbReference type="AlphaFoldDB" id="A0A378IAM1"/>
<dbReference type="InterPro" id="IPR020843">
    <property type="entry name" value="ER"/>
</dbReference>